<reference evidence="2 3" key="1">
    <citation type="journal article" date="2012" name="Science">
        <title>The Paleozoic origin of enzymatic lignin decomposition reconstructed from 31 fungal genomes.</title>
        <authorList>
            <person name="Floudas D."/>
            <person name="Binder M."/>
            <person name="Riley R."/>
            <person name="Barry K."/>
            <person name="Blanchette R.A."/>
            <person name="Henrissat B."/>
            <person name="Martinez A.T."/>
            <person name="Otillar R."/>
            <person name="Spatafora J.W."/>
            <person name="Yadav J.S."/>
            <person name="Aerts A."/>
            <person name="Benoit I."/>
            <person name="Boyd A."/>
            <person name="Carlson A."/>
            <person name="Copeland A."/>
            <person name="Coutinho P.M."/>
            <person name="de Vries R.P."/>
            <person name="Ferreira P."/>
            <person name="Findley K."/>
            <person name="Foster B."/>
            <person name="Gaskell J."/>
            <person name="Glotzer D."/>
            <person name="Gorecki P."/>
            <person name="Heitman J."/>
            <person name="Hesse C."/>
            <person name="Hori C."/>
            <person name="Igarashi K."/>
            <person name="Jurgens J.A."/>
            <person name="Kallen N."/>
            <person name="Kersten P."/>
            <person name="Kohler A."/>
            <person name="Kuees U."/>
            <person name="Kumar T.K.A."/>
            <person name="Kuo A."/>
            <person name="LaButti K."/>
            <person name="Larrondo L.F."/>
            <person name="Lindquist E."/>
            <person name="Ling A."/>
            <person name="Lombard V."/>
            <person name="Lucas S."/>
            <person name="Lundell T."/>
            <person name="Martin R."/>
            <person name="McLaughlin D.J."/>
            <person name="Morgenstern I."/>
            <person name="Morin E."/>
            <person name="Murat C."/>
            <person name="Nagy L.G."/>
            <person name="Nolan M."/>
            <person name="Ohm R.A."/>
            <person name="Patyshakuliyeva A."/>
            <person name="Rokas A."/>
            <person name="Ruiz-Duenas F.J."/>
            <person name="Sabat G."/>
            <person name="Salamov A."/>
            <person name="Samejima M."/>
            <person name="Schmutz J."/>
            <person name="Slot J.C."/>
            <person name="St John F."/>
            <person name="Stenlid J."/>
            <person name="Sun H."/>
            <person name="Sun S."/>
            <person name="Syed K."/>
            <person name="Tsang A."/>
            <person name="Wiebenga A."/>
            <person name="Young D."/>
            <person name="Pisabarro A."/>
            <person name="Eastwood D.C."/>
            <person name="Martin F."/>
            <person name="Cullen D."/>
            <person name="Grigoriev I.V."/>
            <person name="Hibbett D.S."/>
        </authorList>
    </citation>
    <scope>NUCLEOTIDE SEQUENCE [LARGE SCALE GENOMIC DNA]</scope>
    <source>
        <strain evidence="2 3">MD-104</strain>
    </source>
</reference>
<feature type="non-terminal residue" evidence="2">
    <location>
        <position position="166"/>
    </location>
</feature>
<feature type="transmembrane region" description="Helical" evidence="1">
    <location>
        <begin position="111"/>
        <end position="130"/>
    </location>
</feature>
<name>A0A2H3JDS5_WOLCO</name>
<accession>A0A2H3JDS5</accession>
<keyword evidence="1" id="KW-1133">Transmembrane helix</keyword>
<dbReference type="Proteomes" id="UP000218811">
    <property type="component" value="Unassembled WGS sequence"/>
</dbReference>
<dbReference type="EMBL" id="KB468053">
    <property type="protein sequence ID" value="PCH40390.1"/>
    <property type="molecule type" value="Genomic_DNA"/>
</dbReference>
<dbReference type="AlphaFoldDB" id="A0A2H3JDS5"/>
<keyword evidence="3" id="KW-1185">Reference proteome</keyword>
<evidence type="ECO:0000256" key="1">
    <source>
        <dbReference type="SAM" id="Phobius"/>
    </source>
</evidence>
<dbReference type="STRING" id="742152.A0A2H3JDS5"/>
<gene>
    <name evidence="2" type="ORF">WOLCODRAFT_24059</name>
</gene>
<protein>
    <submittedName>
        <fullName evidence="2">Uncharacterized protein</fullName>
    </submittedName>
</protein>
<organism evidence="2 3">
    <name type="scientific">Wolfiporia cocos (strain MD-104)</name>
    <name type="common">Brown rot fungus</name>
    <dbReference type="NCBI Taxonomy" id="742152"/>
    <lineage>
        <taxon>Eukaryota</taxon>
        <taxon>Fungi</taxon>
        <taxon>Dikarya</taxon>
        <taxon>Basidiomycota</taxon>
        <taxon>Agaricomycotina</taxon>
        <taxon>Agaricomycetes</taxon>
        <taxon>Polyporales</taxon>
        <taxon>Phaeolaceae</taxon>
        <taxon>Wolfiporia</taxon>
    </lineage>
</organism>
<evidence type="ECO:0000313" key="3">
    <source>
        <dbReference type="Proteomes" id="UP000218811"/>
    </source>
</evidence>
<proteinExistence type="predicted"/>
<dbReference type="OrthoDB" id="2799286at2759"/>
<feature type="transmembrane region" description="Helical" evidence="1">
    <location>
        <begin position="136"/>
        <end position="154"/>
    </location>
</feature>
<keyword evidence="1" id="KW-0812">Transmembrane</keyword>
<evidence type="ECO:0000313" key="2">
    <source>
        <dbReference type="EMBL" id="PCH40390.1"/>
    </source>
</evidence>
<sequence length="166" mass="18539">MWSMFSTLRAYAISGHNLYATLCVGLLALTSFSCITYITANLRFNRVLSSIGSCSSYVSFAQNLETKVSTAVRVCLIASESTVLVILVVCTPRTDHILKRSLAARMRRNGLLYFAIMVVLNILDAIMFAKGVFYDVFPSFTSPLSLIIISRFFLDLREQVDQPTNE</sequence>
<keyword evidence="1" id="KW-0472">Membrane</keyword>